<comment type="caution">
    <text evidence="7">The sequence shown here is derived from an EMBL/GenBank/DDBJ whole genome shotgun (WGS) entry which is preliminary data.</text>
</comment>
<sequence length="914" mass="102245">MIPAGGRRLKIRPPRKPGAAPDIGAKAPFDYTALWATLASAIVHIQNRNVLSLLYEQLYRIAYTVVLHKHGARLYDDVAGLVTQHLQQRRQRVLELLASLLTDAGGDFLKRLCHEWARHVQLMKFLGDVLMYLNRVYVKESRRPLVGDLGVALFATHFLGADDMAVARRLVHVLTHEMARLRGQALCMRLYVVQMIAMLETVSERRGAPAAPGLPGGPRPDLYRDVFEHEWLVQTEAYFSAAADDAMAARLGSAYLHRVHRLVHDEEERLRALAGSGAGALFRTETAPKTVVLMDNILIRGRMAHVMDAPAGALGLRCWLEPVFACAVARLAAPPPPGDARGHTAELRMLYDLEGRVDPERKRLKARVRELLVAQGGRLAEAVLRHLQQQAALAAAGLKMAGLKTAGSKTAAPKTPAVSYGLTAFVVAWIDTVLEFQRLAGQLVQDAFGGDASVEFTVLAAVKQFLNRPAGRPKTSPAGPALNAPELLSVYIDHYIKQFSKPSTSKKSATDDTVAIDETEAFFHKVVTFLKLVEDKYAFEAHYAAHFAKRFLNAKGAPPSALAAPAGDIEELVLAKLWDEVFMGSHYLERIVKMRKDVTLSAELTLEWRRHVADHALRVTELELKICNLSEWPKSMTKDHKDFSAAKLHNGASTAKPLKDASPADADTGIIWPSQLRETMRTFEEFWRTGKRNDNKALFWYPKFGQMDLRISYPSRTYDINLSTYGGVIMMLFAPQSTDAAGDPVLAFDEQRELTYDEIRELTRIPEFDLKRQLRSIAVAPRLRLLVKVPMSKDINPTDTFRLNSKFKLPSTKVKVLTVKSDAPKISDARAEEADEVRAAIDEGRKHLINAAVVRTMKSRQTIKHNELIEEIVKQLQNRFLPPMVHIKQQVEDLIEKEYLRRDADSPNVYHYIA</sequence>
<dbReference type="PROSITE" id="PS01256">
    <property type="entry name" value="CULLIN_1"/>
    <property type="match status" value="1"/>
</dbReference>
<dbReference type="InterPro" id="IPR036317">
    <property type="entry name" value="Cullin_homology_sf"/>
</dbReference>
<dbReference type="InterPro" id="IPR059120">
    <property type="entry name" value="Cullin-like_AB"/>
</dbReference>
<dbReference type="GO" id="GO:0031625">
    <property type="term" value="F:ubiquitin protein ligase binding"/>
    <property type="evidence" value="ECO:0007669"/>
    <property type="project" value="InterPro"/>
</dbReference>
<dbReference type="InterPro" id="IPR001373">
    <property type="entry name" value="Cullin_N"/>
</dbReference>
<dbReference type="RefSeq" id="XP_018710967.1">
    <property type="nucleotide sequence ID" value="XM_018857640.1"/>
</dbReference>
<dbReference type="GO" id="GO:0031461">
    <property type="term" value="C:cullin-RING ubiquitin ligase complex"/>
    <property type="evidence" value="ECO:0007669"/>
    <property type="project" value="InterPro"/>
</dbReference>
<dbReference type="SUPFAM" id="SSF46785">
    <property type="entry name" value="Winged helix' DNA-binding domain"/>
    <property type="match status" value="1"/>
</dbReference>
<reference evidence="7 8" key="1">
    <citation type="submission" date="2016-05" db="EMBL/GenBank/DDBJ databases">
        <title>Comparative genomics of biotechnologically important yeasts.</title>
        <authorList>
            <consortium name="DOE Joint Genome Institute"/>
            <person name="Riley R."/>
            <person name="Haridas S."/>
            <person name="Wolfe K.H."/>
            <person name="Lopes M.R."/>
            <person name="Hittinger C.T."/>
            <person name="Goker M."/>
            <person name="Salamov A."/>
            <person name="Wisecaver J."/>
            <person name="Long T.M."/>
            <person name="Aerts A.L."/>
            <person name="Barry K."/>
            <person name="Choi C."/>
            <person name="Clum A."/>
            <person name="Coughlan A.Y."/>
            <person name="Deshpande S."/>
            <person name="Douglass A.P."/>
            <person name="Hanson S.J."/>
            <person name="Klenk H.-P."/>
            <person name="LaButti K."/>
            <person name="Lapidus A."/>
            <person name="Lindquist E."/>
            <person name="Lipzen A."/>
            <person name="Meier-kolthoff J.P."/>
            <person name="Ohm R.A."/>
            <person name="Otillar R.P."/>
            <person name="Pangilinan J."/>
            <person name="Peng Y."/>
            <person name="Rokas A."/>
            <person name="Rosa C.A."/>
            <person name="Scheuner C."/>
            <person name="Sibirny A.A."/>
            <person name="Slot J.C."/>
            <person name="Stielow J.B."/>
            <person name="Sun H."/>
            <person name="Kurtzman C.P."/>
            <person name="Blackwell M."/>
            <person name="Grigoriev I.V."/>
            <person name="Jeffries T.W."/>
        </authorList>
    </citation>
    <scope>NUCLEOTIDE SEQUENCE [LARGE SCALE GENOMIC DNA]</scope>
    <source>
        <strain evidence="7 8">NRRL YB-4993</strain>
    </source>
</reference>
<dbReference type="FunFam" id="1.10.10.10:FF:000014">
    <property type="entry name" value="Cullin 1"/>
    <property type="match status" value="1"/>
</dbReference>
<dbReference type="GO" id="GO:0006511">
    <property type="term" value="P:ubiquitin-dependent protein catabolic process"/>
    <property type="evidence" value="ECO:0007669"/>
    <property type="project" value="InterPro"/>
</dbReference>
<dbReference type="SMART" id="SM00884">
    <property type="entry name" value="Cullin_Nedd8"/>
    <property type="match status" value="1"/>
</dbReference>
<proteinExistence type="inferred from homology"/>
<evidence type="ECO:0000313" key="7">
    <source>
        <dbReference type="EMBL" id="OBA20445.1"/>
    </source>
</evidence>
<evidence type="ECO:0000256" key="4">
    <source>
        <dbReference type="PROSITE-ProRule" id="PRU00330"/>
    </source>
</evidence>
<dbReference type="SUPFAM" id="SSF75632">
    <property type="entry name" value="Cullin homology domain"/>
    <property type="match status" value="1"/>
</dbReference>
<dbReference type="PANTHER" id="PTHR11932">
    <property type="entry name" value="CULLIN"/>
    <property type="match status" value="1"/>
</dbReference>
<dbReference type="STRING" id="869754.A0A1A0H8W8"/>
<keyword evidence="8" id="KW-1185">Reference proteome</keyword>
<dbReference type="SUPFAM" id="SSF74788">
    <property type="entry name" value="Cullin repeat-like"/>
    <property type="match status" value="1"/>
</dbReference>
<dbReference type="AlphaFoldDB" id="A0A1A0H8W8"/>
<dbReference type="Gene3D" id="1.20.1310.10">
    <property type="entry name" value="Cullin Repeats"/>
    <property type="match status" value="3"/>
</dbReference>
<dbReference type="InterPro" id="IPR016158">
    <property type="entry name" value="Cullin_homology"/>
</dbReference>
<dbReference type="Pfam" id="PF26557">
    <property type="entry name" value="Cullin_AB"/>
    <property type="match status" value="1"/>
</dbReference>
<dbReference type="InterPro" id="IPR019559">
    <property type="entry name" value="Cullin_neddylation_domain"/>
</dbReference>
<dbReference type="Pfam" id="PF10557">
    <property type="entry name" value="Cullin_Nedd8"/>
    <property type="match status" value="1"/>
</dbReference>
<evidence type="ECO:0000256" key="5">
    <source>
        <dbReference type="RuleBase" id="RU003829"/>
    </source>
</evidence>
<dbReference type="InterPro" id="IPR036390">
    <property type="entry name" value="WH_DNA-bd_sf"/>
</dbReference>
<feature type="domain" description="Cullin family profile" evidence="6">
    <location>
        <begin position="483"/>
        <end position="778"/>
    </location>
</feature>
<keyword evidence="3" id="KW-0832">Ubl conjugation</keyword>
<evidence type="ECO:0000256" key="2">
    <source>
        <dbReference type="ARBA" id="ARBA00022499"/>
    </source>
</evidence>
<dbReference type="InterPro" id="IPR016159">
    <property type="entry name" value="Cullin_repeat-like_dom_sf"/>
</dbReference>
<dbReference type="InterPro" id="IPR045093">
    <property type="entry name" value="Cullin"/>
</dbReference>
<organism evidence="7 8">
    <name type="scientific">Metschnikowia bicuspidata var. bicuspidata NRRL YB-4993</name>
    <dbReference type="NCBI Taxonomy" id="869754"/>
    <lineage>
        <taxon>Eukaryota</taxon>
        <taxon>Fungi</taxon>
        <taxon>Dikarya</taxon>
        <taxon>Ascomycota</taxon>
        <taxon>Saccharomycotina</taxon>
        <taxon>Pichiomycetes</taxon>
        <taxon>Metschnikowiaceae</taxon>
        <taxon>Metschnikowia</taxon>
    </lineage>
</organism>
<evidence type="ECO:0000256" key="3">
    <source>
        <dbReference type="ARBA" id="ARBA00022843"/>
    </source>
</evidence>
<evidence type="ECO:0000259" key="6">
    <source>
        <dbReference type="PROSITE" id="PS50069"/>
    </source>
</evidence>
<dbReference type="InterPro" id="IPR016157">
    <property type="entry name" value="Cullin_CS"/>
</dbReference>
<dbReference type="OrthoDB" id="27073at2759"/>
<dbReference type="PROSITE" id="PS50069">
    <property type="entry name" value="CULLIN_2"/>
    <property type="match status" value="1"/>
</dbReference>
<dbReference type="Gene3D" id="1.10.10.10">
    <property type="entry name" value="Winged helix-like DNA-binding domain superfamily/Winged helix DNA-binding domain"/>
    <property type="match status" value="1"/>
</dbReference>
<keyword evidence="2" id="KW-1017">Isopeptide bond</keyword>
<dbReference type="SMART" id="SM00182">
    <property type="entry name" value="CULLIN"/>
    <property type="match status" value="1"/>
</dbReference>
<dbReference type="Proteomes" id="UP000092555">
    <property type="component" value="Unassembled WGS sequence"/>
</dbReference>
<evidence type="ECO:0000256" key="1">
    <source>
        <dbReference type="ARBA" id="ARBA00006019"/>
    </source>
</evidence>
<dbReference type="InterPro" id="IPR036388">
    <property type="entry name" value="WH-like_DNA-bd_sf"/>
</dbReference>
<protein>
    <submittedName>
        <fullName evidence="7">Cullin-domain-containing protein</fullName>
    </submittedName>
</protein>
<dbReference type="EMBL" id="LXTC01000004">
    <property type="protein sequence ID" value="OBA20445.1"/>
    <property type="molecule type" value="Genomic_DNA"/>
</dbReference>
<gene>
    <name evidence="7" type="ORF">METBIDRAFT_43294</name>
</gene>
<dbReference type="GeneID" id="30030616"/>
<comment type="similarity">
    <text evidence="1 4 5">Belongs to the cullin family.</text>
</comment>
<name>A0A1A0H8W8_9ASCO</name>
<dbReference type="Gene3D" id="3.30.230.130">
    <property type="entry name" value="Cullin, Chain C, Domain 2"/>
    <property type="match status" value="1"/>
</dbReference>
<dbReference type="Pfam" id="PF00888">
    <property type="entry name" value="Cullin"/>
    <property type="match status" value="1"/>
</dbReference>
<evidence type="ECO:0000313" key="8">
    <source>
        <dbReference type="Proteomes" id="UP000092555"/>
    </source>
</evidence>
<accession>A0A1A0H8W8</accession>